<evidence type="ECO:0000256" key="6">
    <source>
        <dbReference type="ARBA" id="ARBA00022741"/>
    </source>
</evidence>
<dbReference type="Proteomes" id="UP000024001">
    <property type="component" value="Unassembled WGS sequence"/>
</dbReference>
<evidence type="ECO:0000256" key="4">
    <source>
        <dbReference type="ARBA" id="ARBA00022553"/>
    </source>
</evidence>
<dbReference type="Pfam" id="PF00512">
    <property type="entry name" value="HisKA"/>
    <property type="match status" value="1"/>
</dbReference>
<proteinExistence type="predicted"/>
<feature type="transmembrane region" description="Helical" evidence="11">
    <location>
        <begin position="35"/>
        <end position="58"/>
    </location>
</feature>
<dbReference type="GO" id="GO:0000155">
    <property type="term" value="F:phosphorelay sensor kinase activity"/>
    <property type="evidence" value="ECO:0007669"/>
    <property type="project" value="InterPro"/>
</dbReference>
<protein>
    <recommendedName>
        <fullName evidence="10">Sensor-like histidine kinase SenX3</fullName>
        <ecNumber evidence="3">2.7.13.3</ecNumber>
    </recommendedName>
</protein>
<comment type="catalytic activity">
    <reaction evidence="1">
        <text>ATP + protein L-histidine = ADP + protein N-phospho-L-histidine.</text>
        <dbReference type="EC" id="2.7.13.3"/>
    </reaction>
</comment>
<evidence type="ECO:0000259" key="12">
    <source>
        <dbReference type="PROSITE" id="PS50109"/>
    </source>
</evidence>
<keyword evidence="14" id="KW-1185">Reference proteome</keyword>
<accession>A0A031FN24</accession>
<evidence type="ECO:0000256" key="8">
    <source>
        <dbReference type="ARBA" id="ARBA00022840"/>
    </source>
</evidence>
<keyword evidence="9" id="KW-0902">Two-component regulatory system</keyword>
<dbReference type="InterPro" id="IPR005467">
    <property type="entry name" value="His_kinase_dom"/>
</dbReference>
<evidence type="ECO:0000256" key="11">
    <source>
        <dbReference type="SAM" id="Phobius"/>
    </source>
</evidence>
<feature type="domain" description="Histidine kinase" evidence="12">
    <location>
        <begin position="87"/>
        <end position="293"/>
    </location>
</feature>
<evidence type="ECO:0000256" key="10">
    <source>
        <dbReference type="ARBA" id="ARBA00039401"/>
    </source>
</evidence>
<dbReference type="InterPro" id="IPR004358">
    <property type="entry name" value="Sig_transdc_His_kin-like_C"/>
</dbReference>
<gene>
    <name evidence="13" type="ORF">BW34_02340</name>
</gene>
<dbReference type="PROSITE" id="PS50109">
    <property type="entry name" value="HIS_KIN"/>
    <property type="match status" value="1"/>
</dbReference>
<dbReference type="GO" id="GO:0007234">
    <property type="term" value="P:osmosensory signaling via phosphorelay pathway"/>
    <property type="evidence" value="ECO:0007669"/>
    <property type="project" value="TreeGrafter"/>
</dbReference>
<dbReference type="SUPFAM" id="SSF47384">
    <property type="entry name" value="Homodimeric domain of signal transducing histidine kinase"/>
    <property type="match status" value="1"/>
</dbReference>
<name>A0A031FN24_9MICO</name>
<dbReference type="Pfam" id="PF02518">
    <property type="entry name" value="HATPase_c"/>
    <property type="match status" value="1"/>
</dbReference>
<dbReference type="GO" id="GO:0030295">
    <property type="term" value="F:protein kinase activator activity"/>
    <property type="evidence" value="ECO:0007669"/>
    <property type="project" value="TreeGrafter"/>
</dbReference>
<comment type="caution">
    <text evidence="13">The sequence shown here is derived from an EMBL/GenBank/DDBJ whole genome shotgun (WGS) entry which is preliminary data.</text>
</comment>
<dbReference type="InterPro" id="IPR003594">
    <property type="entry name" value="HATPase_dom"/>
</dbReference>
<dbReference type="GO" id="GO:0005886">
    <property type="term" value="C:plasma membrane"/>
    <property type="evidence" value="ECO:0007669"/>
    <property type="project" value="UniProtKB-SubCell"/>
</dbReference>
<reference evidence="13 14" key="1">
    <citation type="submission" date="2014-03" db="EMBL/GenBank/DDBJ databases">
        <title>Draft Genome Sequences of 13 Willow Endophytes.</title>
        <authorList>
            <person name="Gan H.Y."/>
            <person name="Gan H.M."/>
            <person name="Savka M.A."/>
            <person name="Hudson A.O."/>
        </authorList>
    </citation>
    <scope>NUCLEOTIDE SEQUENCE [LARGE SCALE GENOMIC DNA]</scope>
    <source>
        <strain evidence="13 14">RIT293</strain>
    </source>
</reference>
<evidence type="ECO:0000313" key="14">
    <source>
        <dbReference type="Proteomes" id="UP000024001"/>
    </source>
</evidence>
<organism evidence="13 14">
    <name type="scientific">Microbacterium oleivorans</name>
    <dbReference type="NCBI Taxonomy" id="273677"/>
    <lineage>
        <taxon>Bacteria</taxon>
        <taxon>Bacillati</taxon>
        <taxon>Actinomycetota</taxon>
        <taxon>Actinomycetes</taxon>
        <taxon>Micrococcales</taxon>
        <taxon>Microbacteriaceae</taxon>
        <taxon>Microbacterium</taxon>
    </lineage>
</organism>
<dbReference type="PANTHER" id="PTHR42878:SF7">
    <property type="entry name" value="SENSOR HISTIDINE KINASE GLRK"/>
    <property type="match status" value="1"/>
</dbReference>
<evidence type="ECO:0000256" key="3">
    <source>
        <dbReference type="ARBA" id="ARBA00012438"/>
    </source>
</evidence>
<dbReference type="SMART" id="SM00387">
    <property type="entry name" value="HATPase_c"/>
    <property type="match status" value="1"/>
</dbReference>
<dbReference type="eggNOG" id="COG2205">
    <property type="taxonomic scope" value="Bacteria"/>
</dbReference>
<dbReference type="CDD" id="cd00082">
    <property type="entry name" value="HisKA"/>
    <property type="match status" value="1"/>
</dbReference>
<dbReference type="SUPFAM" id="SSF55874">
    <property type="entry name" value="ATPase domain of HSP90 chaperone/DNA topoisomerase II/histidine kinase"/>
    <property type="match status" value="1"/>
</dbReference>
<keyword evidence="11" id="KW-0472">Membrane</keyword>
<dbReference type="InterPro" id="IPR036890">
    <property type="entry name" value="HATPase_C_sf"/>
</dbReference>
<keyword evidence="11" id="KW-1133">Transmembrane helix</keyword>
<dbReference type="Gene3D" id="1.10.287.130">
    <property type="match status" value="1"/>
</dbReference>
<dbReference type="PATRIC" id="fig|273677.3.peg.2321"/>
<evidence type="ECO:0000313" key="13">
    <source>
        <dbReference type="EMBL" id="EZP26008.1"/>
    </source>
</evidence>
<dbReference type="GO" id="GO:0005524">
    <property type="term" value="F:ATP binding"/>
    <property type="evidence" value="ECO:0007669"/>
    <property type="project" value="UniProtKB-KW"/>
</dbReference>
<evidence type="ECO:0000256" key="9">
    <source>
        <dbReference type="ARBA" id="ARBA00023012"/>
    </source>
</evidence>
<keyword evidence="8" id="KW-0067">ATP-binding</keyword>
<dbReference type="AlphaFoldDB" id="A0A031FN24"/>
<dbReference type="OrthoDB" id="9786919at2"/>
<dbReference type="GO" id="GO:0000156">
    <property type="term" value="F:phosphorelay response regulator activity"/>
    <property type="evidence" value="ECO:0007669"/>
    <property type="project" value="TreeGrafter"/>
</dbReference>
<dbReference type="EC" id="2.7.13.3" evidence="3"/>
<keyword evidence="5" id="KW-0808">Transferase</keyword>
<dbReference type="InterPro" id="IPR050351">
    <property type="entry name" value="BphY/WalK/GraS-like"/>
</dbReference>
<evidence type="ECO:0000256" key="1">
    <source>
        <dbReference type="ARBA" id="ARBA00000085"/>
    </source>
</evidence>
<keyword evidence="7 13" id="KW-0418">Kinase</keyword>
<comment type="subcellular location">
    <subcellularLocation>
        <location evidence="2">Cell membrane</location>
    </subcellularLocation>
</comment>
<keyword evidence="6" id="KW-0547">Nucleotide-binding</keyword>
<dbReference type="InterPro" id="IPR003661">
    <property type="entry name" value="HisK_dim/P_dom"/>
</dbReference>
<keyword evidence="4" id="KW-0597">Phosphoprotein</keyword>
<sequence length="294" mass="31185">MSRRRVVVAALPTAALLVLAIVAFALDQRTVVVSTPLGTVILVVAVVVAAVTVIALTWRAHIRRTALRAHEETRRSAAVEHRRFLDRLDHELKNPITAIRAAVAVSDASTPQLTAIDAQTTRMARLVGDLRKLGELQTAPMERVAVDLSDVVTDAAATIGEAQGRDIRVTLPSAPWPLPTVVGDPDLLFTAVHNVVSNAVKYSEPGDTVEVRGIERAGRVVIEVADTGRGIPAADVPSVLDELARGANARDRLGSGLGLALVRTIVERHGGSVSVDSHEGRGTRVSIEIPVVTS</sequence>
<evidence type="ECO:0000256" key="2">
    <source>
        <dbReference type="ARBA" id="ARBA00004236"/>
    </source>
</evidence>
<dbReference type="InterPro" id="IPR036097">
    <property type="entry name" value="HisK_dim/P_sf"/>
</dbReference>
<keyword evidence="11" id="KW-0812">Transmembrane</keyword>
<dbReference type="SMART" id="SM00388">
    <property type="entry name" value="HisKA"/>
    <property type="match status" value="1"/>
</dbReference>
<dbReference type="PANTHER" id="PTHR42878">
    <property type="entry name" value="TWO-COMPONENT HISTIDINE KINASE"/>
    <property type="match status" value="1"/>
</dbReference>
<dbReference type="CDD" id="cd00075">
    <property type="entry name" value="HATPase"/>
    <property type="match status" value="1"/>
</dbReference>
<dbReference type="PRINTS" id="PR00344">
    <property type="entry name" value="BCTRLSENSOR"/>
</dbReference>
<evidence type="ECO:0000256" key="5">
    <source>
        <dbReference type="ARBA" id="ARBA00022679"/>
    </source>
</evidence>
<dbReference type="RefSeq" id="WP_036312652.1">
    <property type="nucleotide sequence ID" value="NZ_JFYO01000007.1"/>
</dbReference>
<dbReference type="EMBL" id="JFYO01000007">
    <property type="protein sequence ID" value="EZP26008.1"/>
    <property type="molecule type" value="Genomic_DNA"/>
</dbReference>
<evidence type="ECO:0000256" key="7">
    <source>
        <dbReference type="ARBA" id="ARBA00022777"/>
    </source>
</evidence>
<dbReference type="Gene3D" id="3.30.565.10">
    <property type="entry name" value="Histidine kinase-like ATPase, C-terminal domain"/>
    <property type="match status" value="1"/>
</dbReference>